<dbReference type="Pfam" id="PF02371">
    <property type="entry name" value="Transposase_20"/>
    <property type="match status" value="1"/>
</dbReference>
<dbReference type="InterPro" id="IPR003346">
    <property type="entry name" value="Transposase_20"/>
</dbReference>
<dbReference type="OrthoDB" id="5289737at2"/>
<evidence type="ECO:0000259" key="1">
    <source>
        <dbReference type="Pfam" id="PF01548"/>
    </source>
</evidence>
<dbReference type="GO" id="GO:0004803">
    <property type="term" value="F:transposase activity"/>
    <property type="evidence" value="ECO:0007669"/>
    <property type="project" value="InterPro"/>
</dbReference>
<comment type="caution">
    <text evidence="3">The sequence shown here is derived from an EMBL/GenBank/DDBJ whole genome shotgun (WGS) entry which is preliminary data.</text>
</comment>
<dbReference type="EMBL" id="PRDW01000010">
    <property type="protein sequence ID" value="PPB83173.1"/>
    <property type="molecule type" value="Genomic_DNA"/>
</dbReference>
<dbReference type="InterPro" id="IPR047650">
    <property type="entry name" value="Transpos_IS110"/>
</dbReference>
<feature type="domain" description="Transposase IS116/IS110/IS902 C-terminal" evidence="2">
    <location>
        <begin position="212"/>
        <end position="291"/>
    </location>
</feature>
<dbReference type="PANTHER" id="PTHR33055">
    <property type="entry name" value="TRANSPOSASE FOR INSERTION SEQUENCE ELEMENT IS1111A"/>
    <property type="match status" value="1"/>
</dbReference>
<dbReference type="GO" id="GO:0006313">
    <property type="term" value="P:DNA transposition"/>
    <property type="evidence" value="ECO:0007669"/>
    <property type="project" value="InterPro"/>
</dbReference>
<reference evidence="3 4" key="1">
    <citation type="submission" date="2018-01" db="EMBL/GenBank/DDBJ databases">
        <title>Genomic Encyclopedia of Type Strains, Phase III (KMG-III): the genomes of soil and plant-associated and newly described type strains.</title>
        <authorList>
            <person name="Whitman W."/>
        </authorList>
    </citation>
    <scope>NUCLEOTIDE SEQUENCE [LARGE SCALE GENOMIC DNA]</scope>
    <source>
        <strain evidence="3 4">HKI456</strain>
    </source>
</reference>
<evidence type="ECO:0000313" key="4">
    <source>
        <dbReference type="Proteomes" id="UP000243096"/>
    </source>
</evidence>
<sequence length="338" mass="37079">METYVGLDVSQKVTAICVVDRDGKSVWHGNVTSNPEEIARAIRLHAPEAVRVGMETGPLAVWLYHRLRAEGIPLDCIHARHVHAALASQLNKTDTNDARGIAQLTRSGWYRGVEVKSMASHEVRLLLAARGKLVSMRTGLYNQIRGVLKTFGVILPAGKGVPFERLVEQNMPPSSLVQGVLDILIDSLRHIGTQINALDQAIRRVAQASSVCRRLMTVPGVGSLTAVAFASAVDNAERFRSVRDIGSYLGLTPTKYQSGNVDRNAGISKAGCRLTRHLLFEAASSLICRYRQDCDLRRWALTLIARIGARKAIVATARKLATVLLSMWKGQTDFKAIR</sequence>
<feature type="domain" description="Transposase IS110-like N-terminal" evidence="1">
    <location>
        <begin position="5"/>
        <end position="150"/>
    </location>
</feature>
<name>A0A2P5K8Z4_9BURK</name>
<dbReference type="GO" id="GO:0003677">
    <property type="term" value="F:DNA binding"/>
    <property type="evidence" value="ECO:0007669"/>
    <property type="project" value="InterPro"/>
</dbReference>
<gene>
    <name evidence="3" type="ORF">B0O95_110126</name>
</gene>
<organism evidence="3 4">
    <name type="scientific">Mycetohabitans endofungorum</name>
    <dbReference type="NCBI Taxonomy" id="417203"/>
    <lineage>
        <taxon>Bacteria</taxon>
        <taxon>Pseudomonadati</taxon>
        <taxon>Pseudomonadota</taxon>
        <taxon>Betaproteobacteria</taxon>
        <taxon>Burkholderiales</taxon>
        <taxon>Burkholderiaceae</taxon>
        <taxon>Mycetohabitans</taxon>
    </lineage>
</organism>
<dbReference type="PANTHER" id="PTHR33055:SF3">
    <property type="entry name" value="PUTATIVE TRANSPOSASE FOR IS117-RELATED"/>
    <property type="match status" value="1"/>
</dbReference>
<evidence type="ECO:0000259" key="2">
    <source>
        <dbReference type="Pfam" id="PF02371"/>
    </source>
</evidence>
<dbReference type="AlphaFoldDB" id="A0A2P5K8Z4"/>
<proteinExistence type="predicted"/>
<dbReference type="Proteomes" id="UP000243096">
    <property type="component" value="Unassembled WGS sequence"/>
</dbReference>
<keyword evidence="4" id="KW-1185">Reference proteome</keyword>
<dbReference type="NCBIfam" id="NF033542">
    <property type="entry name" value="transpos_IS110"/>
    <property type="match status" value="1"/>
</dbReference>
<dbReference type="InterPro" id="IPR002525">
    <property type="entry name" value="Transp_IS110-like_N"/>
</dbReference>
<evidence type="ECO:0000313" key="3">
    <source>
        <dbReference type="EMBL" id="PPB83173.1"/>
    </source>
</evidence>
<protein>
    <submittedName>
        <fullName evidence="3">Transposase</fullName>
    </submittedName>
</protein>
<dbReference type="RefSeq" id="WP_104077974.1">
    <property type="nucleotide sequence ID" value="NZ_CP062178.1"/>
</dbReference>
<accession>A0A2P5K8Z4</accession>
<dbReference type="Pfam" id="PF01548">
    <property type="entry name" value="DEDD_Tnp_IS110"/>
    <property type="match status" value="1"/>
</dbReference>